<dbReference type="InterPro" id="IPR030386">
    <property type="entry name" value="G_GB1_RHD3_dom"/>
</dbReference>
<keyword evidence="4 9" id="KW-0378">Hydrolase</keyword>
<dbReference type="STRING" id="1257118.L8HCF0"/>
<keyword evidence="6 9" id="KW-1133">Transmembrane helix</keyword>
<keyword evidence="5 9" id="KW-0256">Endoplasmic reticulum</keyword>
<dbReference type="GO" id="GO:0005789">
    <property type="term" value="C:endoplasmic reticulum membrane"/>
    <property type="evidence" value="ECO:0007669"/>
    <property type="project" value="UniProtKB-SubCell"/>
</dbReference>
<comment type="subcellular location">
    <subcellularLocation>
        <location evidence="1 9">Endoplasmic reticulum membrane</location>
        <topology evidence="1 9">Multi-pass membrane protein</topology>
    </subcellularLocation>
</comment>
<evidence type="ECO:0000313" key="13">
    <source>
        <dbReference type="Proteomes" id="UP000011083"/>
    </source>
</evidence>
<evidence type="ECO:0000256" key="1">
    <source>
        <dbReference type="ARBA" id="ARBA00004477"/>
    </source>
</evidence>
<dbReference type="InterPro" id="IPR046758">
    <property type="entry name" value="Sey1/RHD3-like_3HB"/>
</dbReference>
<dbReference type="Proteomes" id="UP000011083">
    <property type="component" value="Unassembled WGS sequence"/>
</dbReference>
<dbReference type="Pfam" id="PF05879">
    <property type="entry name" value="RHD3_GTPase"/>
    <property type="match status" value="1"/>
</dbReference>
<comment type="similarity">
    <text evidence="9">Belongs to the TRAFAC class dynamin-like GTPase superfamily. GB1/RHD3 GTPase family. RHD3 subfamily.</text>
</comment>
<dbReference type="RefSeq" id="XP_004348509.1">
    <property type="nucleotide sequence ID" value="XM_004348459.1"/>
</dbReference>
<dbReference type="VEuPathDB" id="AmoebaDB:ACA1_157930"/>
<evidence type="ECO:0000256" key="3">
    <source>
        <dbReference type="ARBA" id="ARBA00022741"/>
    </source>
</evidence>
<dbReference type="PANTHER" id="PTHR45923:SF2">
    <property type="entry name" value="PROTEIN SEY1"/>
    <property type="match status" value="1"/>
</dbReference>
<evidence type="ECO:0000313" key="12">
    <source>
        <dbReference type="EMBL" id="ELR22051.1"/>
    </source>
</evidence>
<evidence type="ECO:0000256" key="5">
    <source>
        <dbReference type="ARBA" id="ARBA00022824"/>
    </source>
</evidence>
<keyword evidence="7 9" id="KW-0342">GTP-binding</keyword>
<dbReference type="PANTHER" id="PTHR45923">
    <property type="entry name" value="PROTEIN SEY1"/>
    <property type="match status" value="1"/>
</dbReference>
<feature type="topological domain" description="Cytoplasmic" evidence="9">
    <location>
        <begin position="1"/>
        <end position="654"/>
    </location>
</feature>
<dbReference type="InterPro" id="IPR027417">
    <property type="entry name" value="P-loop_NTPase"/>
</dbReference>
<dbReference type="Gene3D" id="3.40.50.300">
    <property type="entry name" value="P-loop containing nucleotide triphosphate hydrolases"/>
    <property type="match status" value="1"/>
</dbReference>
<keyword evidence="13" id="KW-1185">Reference proteome</keyword>
<dbReference type="GO" id="GO:0005525">
    <property type="term" value="F:GTP binding"/>
    <property type="evidence" value="ECO:0007669"/>
    <property type="project" value="UniProtKB-UniRule"/>
</dbReference>
<proteinExistence type="inferred from homology"/>
<keyword evidence="8 9" id="KW-0472">Membrane</keyword>
<dbReference type="OrthoDB" id="1597724at2759"/>
<dbReference type="InterPro" id="IPR008803">
    <property type="entry name" value="RHD3/Sey1"/>
</dbReference>
<keyword evidence="2 9" id="KW-0812">Transmembrane</keyword>
<feature type="topological domain" description="Cytoplasmic" evidence="9">
    <location>
        <begin position="700"/>
        <end position="745"/>
    </location>
</feature>
<dbReference type="EC" id="3.6.5.-" evidence="9"/>
<evidence type="ECO:0000256" key="2">
    <source>
        <dbReference type="ARBA" id="ARBA00022692"/>
    </source>
</evidence>
<comment type="function">
    <text evidence="9">Probable GTP-binding protein that may be involved in cell development.</text>
</comment>
<dbReference type="OMA" id="PIIKMTE"/>
<dbReference type="CDD" id="cd01851">
    <property type="entry name" value="GBP"/>
    <property type="match status" value="1"/>
</dbReference>
<dbReference type="GeneID" id="14922971"/>
<gene>
    <name evidence="12" type="ORF">ACA1_157930</name>
</gene>
<dbReference type="GO" id="GO:0003924">
    <property type="term" value="F:GTPase activity"/>
    <property type="evidence" value="ECO:0007669"/>
    <property type="project" value="UniProtKB-UniRule"/>
</dbReference>
<dbReference type="PROSITE" id="PS51715">
    <property type="entry name" value="G_GB1_RHD3"/>
    <property type="match status" value="1"/>
</dbReference>
<dbReference type="AlphaFoldDB" id="L8HCF0"/>
<dbReference type="KEGG" id="acan:ACA1_157930"/>
<feature type="topological domain" description="Lumenal" evidence="9">
    <location>
        <begin position="676"/>
        <end position="678"/>
    </location>
</feature>
<evidence type="ECO:0000256" key="8">
    <source>
        <dbReference type="ARBA" id="ARBA00023136"/>
    </source>
</evidence>
<dbReference type="SUPFAM" id="SSF52540">
    <property type="entry name" value="P-loop containing nucleoside triphosphate hydrolases"/>
    <property type="match status" value="1"/>
</dbReference>
<accession>L8HCF0</accession>
<dbReference type="FunFam" id="3.40.50.300:FF:000727">
    <property type="entry name" value="Protein SEY1 homolog"/>
    <property type="match status" value="1"/>
</dbReference>
<evidence type="ECO:0000259" key="11">
    <source>
        <dbReference type="PROSITE" id="PS51715"/>
    </source>
</evidence>
<dbReference type="Pfam" id="PF20428">
    <property type="entry name" value="Sey1_3HB"/>
    <property type="match status" value="1"/>
</dbReference>
<reference evidence="12 13" key="1">
    <citation type="journal article" date="2013" name="Genome Biol.">
        <title>Genome of Acanthamoeba castellanii highlights extensive lateral gene transfer and early evolution of tyrosine kinase signaling.</title>
        <authorList>
            <person name="Clarke M."/>
            <person name="Lohan A.J."/>
            <person name="Liu B."/>
            <person name="Lagkouvardos I."/>
            <person name="Roy S."/>
            <person name="Zafar N."/>
            <person name="Bertelli C."/>
            <person name="Schilde C."/>
            <person name="Kianianmomeni A."/>
            <person name="Burglin T.R."/>
            <person name="Frech C."/>
            <person name="Turcotte B."/>
            <person name="Kopec K.O."/>
            <person name="Synnott J.M."/>
            <person name="Choo C."/>
            <person name="Paponov I."/>
            <person name="Finkler A."/>
            <person name="Soon Heng Tan C."/>
            <person name="Hutchins A.P."/>
            <person name="Weinmeier T."/>
            <person name="Rattei T."/>
            <person name="Chu J.S."/>
            <person name="Gimenez G."/>
            <person name="Irimia M."/>
            <person name="Rigden D.J."/>
            <person name="Fitzpatrick D.A."/>
            <person name="Lorenzo-Morales J."/>
            <person name="Bateman A."/>
            <person name="Chiu C.H."/>
            <person name="Tang P."/>
            <person name="Hegemann P."/>
            <person name="Fromm H."/>
            <person name="Raoult D."/>
            <person name="Greub G."/>
            <person name="Miranda-Saavedra D."/>
            <person name="Chen N."/>
            <person name="Nash P."/>
            <person name="Ginger M.L."/>
            <person name="Horn M."/>
            <person name="Schaap P."/>
            <person name="Caler L."/>
            <person name="Loftus B."/>
        </authorList>
    </citation>
    <scope>NUCLEOTIDE SEQUENCE [LARGE SCALE GENOMIC DNA]</scope>
    <source>
        <strain evidence="12 13">Neff</strain>
    </source>
</reference>
<feature type="domain" description="GB1/RHD3-type G" evidence="11">
    <location>
        <begin position="10"/>
        <end position="238"/>
    </location>
</feature>
<protein>
    <recommendedName>
        <fullName evidence="9">Protein SEY1 homolog</fullName>
        <ecNumber evidence="9">3.6.5.-</ecNumber>
    </recommendedName>
</protein>
<name>L8HCF0_ACACF</name>
<organism evidence="12 13">
    <name type="scientific">Acanthamoeba castellanii (strain ATCC 30010 / Neff)</name>
    <dbReference type="NCBI Taxonomy" id="1257118"/>
    <lineage>
        <taxon>Eukaryota</taxon>
        <taxon>Amoebozoa</taxon>
        <taxon>Discosea</taxon>
        <taxon>Longamoebia</taxon>
        <taxon>Centramoebida</taxon>
        <taxon>Acanthamoebidae</taxon>
        <taxon>Acanthamoeba</taxon>
    </lineage>
</organism>
<evidence type="ECO:0000256" key="10">
    <source>
        <dbReference type="SAM" id="Phobius"/>
    </source>
</evidence>
<keyword evidence="3 9" id="KW-0547">Nucleotide-binding</keyword>
<dbReference type="EMBL" id="KB007890">
    <property type="protein sequence ID" value="ELR22051.1"/>
    <property type="molecule type" value="Genomic_DNA"/>
</dbReference>
<evidence type="ECO:0000256" key="7">
    <source>
        <dbReference type="ARBA" id="ARBA00023134"/>
    </source>
</evidence>
<dbReference type="HAMAP" id="MF_03109">
    <property type="entry name" value="Sey1"/>
    <property type="match status" value="1"/>
</dbReference>
<evidence type="ECO:0000256" key="6">
    <source>
        <dbReference type="ARBA" id="ARBA00022989"/>
    </source>
</evidence>
<dbReference type="GO" id="GO:0016320">
    <property type="term" value="P:endoplasmic reticulum membrane fusion"/>
    <property type="evidence" value="ECO:0007669"/>
    <property type="project" value="TreeGrafter"/>
</dbReference>
<feature type="binding site" evidence="9">
    <location>
        <begin position="20"/>
        <end position="27"/>
    </location>
    <ligand>
        <name>GTP</name>
        <dbReference type="ChEBI" id="CHEBI:37565"/>
    </ligand>
</feature>
<evidence type="ECO:0000256" key="9">
    <source>
        <dbReference type="HAMAP-Rule" id="MF_03109"/>
    </source>
</evidence>
<feature type="transmembrane region" description="Helical" evidence="10">
    <location>
        <begin position="651"/>
        <end position="668"/>
    </location>
</feature>
<feature type="transmembrane region" description="Helical" evidence="10">
    <location>
        <begin position="680"/>
        <end position="700"/>
    </location>
</feature>
<sequence length="745" mass="84692">MGKWNFDNKGFDYWVVSILGCQSSGKSTLLNLLFGTKFQVMDSQRGRSQTTKGIWMGCSANTIRGRPTDTLVLDVEGTDGRERGEEQKSFERKSSLFSLALAEILIINLWFQDIGRWDAANYGLLKTVFELNLQLFGKHSSSAGSKTLLLFVIRDHVRAVTPLEPLTQAVEADLEKIWSGISKPPEFASSRVHDFFDIMYTSLSHKILDATTFAADVDTLKERFTNPEASDFIFKDAYAKDVPADGWPMYAERIWETIQESKDLDLPTQKEMLAMFRCDELMETAYRSFNTAVEPVRQQLSNPEGSFVPAFGELVRQAEEEALSQYEAPASRYHTEVAARKGAALKEKMLDASYALFLQQMRRIYEAAIQHADTLAKKLSPSTSDSKEGKSPQVELSDLPTRLHDLKDDAIAFFERNAQASLVPGVSWKYDEERQALREHVEELVKRLREQYVDHLLKRRQQKLRSAIMNQLNKQLDVASNEMWPRIADLHDHALEGAKAKLRVHLTRLGLSEEELNTREEELRERAFAVIKDRLTEKSQHIQYQMQKKFDETFRLDPDGLPRRWSKADNIEETFKEARQQAYGVLDAYSIVRLRESDRHLSFFDSSLDPSSVDPSLVVISADQCNMTRDTFKRESDPAFIEAKREQEREIAVRIPPFFWAVMLILGFNEIMALLGNPLLLFLFVVLGLMAYAAWLAGLLDVPLQIATELWSELTGRAKSAAVQSVMGRLTGSSGAPAANKDKKD</sequence>
<evidence type="ECO:0000256" key="4">
    <source>
        <dbReference type="ARBA" id="ARBA00022801"/>
    </source>
</evidence>